<dbReference type="EMBL" id="GBXM01078823">
    <property type="protein sequence ID" value="JAH29754.1"/>
    <property type="molecule type" value="Transcribed_RNA"/>
</dbReference>
<proteinExistence type="predicted"/>
<protein>
    <submittedName>
        <fullName evidence="2">Uncharacterized protein</fullName>
    </submittedName>
</protein>
<evidence type="ECO:0000313" key="2">
    <source>
        <dbReference type="EMBL" id="JAH29754.1"/>
    </source>
</evidence>
<organism evidence="2">
    <name type="scientific">Anguilla anguilla</name>
    <name type="common">European freshwater eel</name>
    <name type="synonym">Muraena anguilla</name>
    <dbReference type="NCBI Taxonomy" id="7936"/>
    <lineage>
        <taxon>Eukaryota</taxon>
        <taxon>Metazoa</taxon>
        <taxon>Chordata</taxon>
        <taxon>Craniata</taxon>
        <taxon>Vertebrata</taxon>
        <taxon>Euteleostomi</taxon>
        <taxon>Actinopterygii</taxon>
        <taxon>Neopterygii</taxon>
        <taxon>Teleostei</taxon>
        <taxon>Anguilliformes</taxon>
        <taxon>Anguillidae</taxon>
        <taxon>Anguilla</taxon>
    </lineage>
</organism>
<name>A0A0E9RKZ9_ANGAN</name>
<dbReference type="AlphaFoldDB" id="A0A0E9RKZ9"/>
<accession>A0A0E9RKZ9</accession>
<sequence length="47" mass="5370">MDHGNVSNTDEDRGGGEELNAVQGFGVNRRPEFSLQHDMFCFLNWEL</sequence>
<reference evidence="2" key="2">
    <citation type="journal article" date="2015" name="Fish Shellfish Immunol.">
        <title>Early steps in the European eel (Anguilla anguilla)-Vibrio vulnificus interaction in the gills: Role of the RtxA13 toxin.</title>
        <authorList>
            <person name="Callol A."/>
            <person name="Pajuelo D."/>
            <person name="Ebbesson L."/>
            <person name="Teles M."/>
            <person name="MacKenzie S."/>
            <person name="Amaro C."/>
        </authorList>
    </citation>
    <scope>NUCLEOTIDE SEQUENCE</scope>
</reference>
<feature type="region of interest" description="Disordered" evidence="1">
    <location>
        <begin position="1"/>
        <end position="23"/>
    </location>
</feature>
<evidence type="ECO:0000256" key="1">
    <source>
        <dbReference type="SAM" id="MobiDB-lite"/>
    </source>
</evidence>
<reference evidence="2" key="1">
    <citation type="submission" date="2014-11" db="EMBL/GenBank/DDBJ databases">
        <authorList>
            <person name="Amaro Gonzalez C."/>
        </authorList>
    </citation>
    <scope>NUCLEOTIDE SEQUENCE</scope>
</reference>